<evidence type="ECO:0000256" key="2">
    <source>
        <dbReference type="ARBA" id="ARBA00005814"/>
    </source>
</evidence>
<evidence type="ECO:0000256" key="1">
    <source>
        <dbReference type="ARBA" id="ARBA00004141"/>
    </source>
</evidence>
<dbReference type="Pfam" id="PF00005">
    <property type="entry name" value="ABC_tran"/>
    <property type="match status" value="1"/>
</dbReference>
<dbReference type="OMA" id="NMQIVEF"/>
<comment type="subcellular location">
    <subcellularLocation>
        <location evidence="1">Membrane</location>
        <topology evidence="1">Multi-pass membrane protein</topology>
    </subcellularLocation>
</comment>
<feature type="transmembrane region" description="Helical" evidence="9">
    <location>
        <begin position="423"/>
        <end position="444"/>
    </location>
</feature>
<dbReference type="PROSITE" id="PS50893">
    <property type="entry name" value="ABC_TRANSPORTER_2"/>
    <property type="match status" value="1"/>
</dbReference>
<feature type="domain" description="ABC transporter" evidence="10">
    <location>
        <begin position="10"/>
        <end position="247"/>
    </location>
</feature>
<dbReference type="SUPFAM" id="SSF52540">
    <property type="entry name" value="P-loop containing nucleoside triphosphate hydrolases"/>
    <property type="match status" value="1"/>
</dbReference>
<dbReference type="PANTHER" id="PTHR48041:SF63">
    <property type="entry name" value="EARLY GENE AT 23, ISOFORM C"/>
    <property type="match status" value="1"/>
</dbReference>
<dbReference type="SMART" id="SM00382">
    <property type="entry name" value="AAA"/>
    <property type="match status" value="1"/>
</dbReference>
<dbReference type="AlphaFoldDB" id="A7S4C3"/>
<dbReference type="InterPro" id="IPR050352">
    <property type="entry name" value="ABCG_transporters"/>
</dbReference>
<evidence type="ECO:0000256" key="6">
    <source>
        <dbReference type="ARBA" id="ARBA00022840"/>
    </source>
</evidence>
<dbReference type="GO" id="GO:0005524">
    <property type="term" value="F:ATP binding"/>
    <property type="evidence" value="ECO:0007669"/>
    <property type="project" value="UniProtKB-KW"/>
</dbReference>
<dbReference type="PhylomeDB" id="A7S4C3"/>
<protein>
    <recommendedName>
        <fullName evidence="10">ABC transporter domain-containing protein</fullName>
    </recommendedName>
</protein>
<evidence type="ECO:0000256" key="3">
    <source>
        <dbReference type="ARBA" id="ARBA00022448"/>
    </source>
</evidence>
<keyword evidence="5" id="KW-0547">Nucleotide-binding</keyword>
<feature type="transmembrane region" description="Helical" evidence="9">
    <location>
        <begin position="531"/>
        <end position="549"/>
    </location>
</feature>
<dbReference type="InterPro" id="IPR003439">
    <property type="entry name" value="ABC_transporter-like_ATP-bd"/>
</dbReference>
<keyword evidence="3" id="KW-0813">Transport</keyword>
<dbReference type="InterPro" id="IPR003593">
    <property type="entry name" value="AAA+_ATPase"/>
</dbReference>
<evidence type="ECO:0000313" key="11">
    <source>
        <dbReference type="EMBL" id="EDO41448.1"/>
    </source>
</evidence>
<feature type="transmembrane region" description="Helical" evidence="9">
    <location>
        <begin position="620"/>
        <end position="641"/>
    </location>
</feature>
<evidence type="ECO:0000256" key="4">
    <source>
        <dbReference type="ARBA" id="ARBA00022692"/>
    </source>
</evidence>
<dbReference type="eggNOG" id="KOG0061">
    <property type="taxonomic scope" value="Eukaryota"/>
</dbReference>
<evidence type="ECO:0000256" key="5">
    <source>
        <dbReference type="ARBA" id="ARBA00022741"/>
    </source>
</evidence>
<sequence>MVDHNVPIFLDFKNIGVSINGREILKTINGKVRPGEMLALMGPSGSGKTTLLNVLAGRMAKDAGDVLINGKHMNKKLKKRIGYVMQEDIFFSHLTLKETLTYSAMLRLPDTLSKAQKLQKVDEIVKILDLSKCLHTCIGSPMERGLSGGEKKRANIGCELIINPSLIFLDEPTSGLDSSNAMNLIKTLQDYCLKEKKTIVTSIHQPSSQIYHLFDKLLLLCNGQMAYYGKASKVLEFFESINLICAPHFNPADFILEKVTAGSEVENRIVESWAKRREKKNLMNEASPDTHTSSKLNGVINGSAIKQEDHKVKNRDLHRPNSHSKKLTDEVTLVSFKKTAVSDVKLNVDDDNDDDDDYTDVHTGWVTSFWTQFTVLTERTFKQSKPEILSKLNFIQTFVLSIIVGLIWFRIPYTEETIRDRYAVVFFVIVYWNLNPMFSALVSFPAERTIINKERAAGYYRLSAYYFAKLFSELPLVVCQPIGFMLVAYWMCGLNESVAFLTHLSVLLLTSITAQSIGLCISASIMDFKKCITVAAIFGLTMMLLGGFYQQHIPWWLEWFEYLSFMTYTYRGCVIAEFATSPPFRCSEVSAYASCKNGTWITGTEVLHELGIHSSLGENVAYLLPFCIVFRALAYFSLRFIHKPK</sequence>
<keyword evidence="7 9" id="KW-1133">Transmembrane helix</keyword>
<feature type="transmembrane region" description="Helical" evidence="9">
    <location>
        <begin position="465"/>
        <end position="491"/>
    </location>
</feature>
<keyword evidence="4 9" id="KW-0812">Transmembrane</keyword>
<dbReference type="InParanoid" id="A7S4C3"/>
<evidence type="ECO:0000256" key="8">
    <source>
        <dbReference type="ARBA" id="ARBA00023136"/>
    </source>
</evidence>
<dbReference type="Pfam" id="PF01061">
    <property type="entry name" value="ABC2_membrane"/>
    <property type="match status" value="1"/>
</dbReference>
<feature type="transmembrane region" description="Helical" evidence="9">
    <location>
        <begin position="497"/>
        <end position="519"/>
    </location>
</feature>
<dbReference type="InterPro" id="IPR013525">
    <property type="entry name" value="ABC2_TM"/>
</dbReference>
<dbReference type="FunFam" id="3.40.50.300:FF:001276">
    <property type="entry name" value="Uncharacterized protein, isoform A"/>
    <property type="match status" value="1"/>
</dbReference>
<evidence type="ECO:0000313" key="12">
    <source>
        <dbReference type="Proteomes" id="UP000001593"/>
    </source>
</evidence>
<evidence type="ECO:0000256" key="9">
    <source>
        <dbReference type="SAM" id="Phobius"/>
    </source>
</evidence>
<accession>A7S4C3</accession>
<dbReference type="GO" id="GO:0140359">
    <property type="term" value="F:ABC-type transporter activity"/>
    <property type="evidence" value="ECO:0007669"/>
    <property type="project" value="InterPro"/>
</dbReference>
<dbReference type="CDD" id="cd03213">
    <property type="entry name" value="ABCG_EPDR"/>
    <property type="match status" value="1"/>
</dbReference>
<feature type="transmembrane region" description="Helical" evidence="9">
    <location>
        <begin position="392"/>
        <end position="411"/>
    </location>
</feature>
<dbReference type="EMBL" id="DS469577">
    <property type="protein sequence ID" value="EDO41448.1"/>
    <property type="molecule type" value="Genomic_DNA"/>
</dbReference>
<gene>
    <name evidence="11" type="ORF">NEMVEDRAFT_v1g103967</name>
</gene>
<reference evidence="11 12" key="1">
    <citation type="journal article" date="2007" name="Science">
        <title>Sea anemone genome reveals ancestral eumetazoan gene repertoire and genomic organization.</title>
        <authorList>
            <person name="Putnam N.H."/>
            <person name="Srivastava M."/>
            <person name="Hellsten U."/>
            <person name="Dirks B."/>
            <person name="Chapman J."/>
            <person name="Salamov A."/>
            <person name="Terry A."/>
            <person name="Shapiro H."/>
            <person name="Lindquist E."/>
            <person name="Kapitonov V.V."/>
            <person name="Jurka J."/>
            <person name="Genikhovich G."/>
            <person name="Grigoriev I.V."/>
            <person name="Lucas S.M."/>
            <person name="Steele R.E."/>
            <person name="Finnerty J.R."/>
            <person name="Technau U."/>
            <person name="Martindale M.Q."/>
            <person name="Rokhsar D.S."/>
        </authorList>
    </citation>
    <scope>NUCLEOTIDE SEQUENCE [LARGE SCALE GENOMIC DNA]</scope>
    <source>
        <strain evidence="12">CH2 X CH6</strain>
    </source>
</reference>
<dbReference type="PROSITE" id="PS00211">
    <property type="entry name" value="ABC_TRANSPORTER_1"/>
    <property type="match status" value="1"/>
</dbReference>
<evidence type="ECO:0000256" key="7">
    <source>
        <dbReference type="ARBA" id="ARBA00022989"/>
    </source>
</evidence>
<name>A7S4C3_NEMVE</name>
<dbReference type="GO" id="GO:0055085">
    <property type="term" value="P:transmembrane transport"/>
    <property type="evidence" value="ECO:0000318"/>
    <property type="project" value="GO_Central"/>
</dbReference>
<dbReference type="InterPro" id="IPR027417">
    <property type="entry name" value="P-loop_NTPase"/>
</dbReference>
<dbReference type="GO" id="GO:0042626">
    <property type="term" value="F:ATPase-coupled transmembrane transporter activity"/>
    <property type="evidence" value="ECO:0000318"/>
    <property type="project" value="GO_Central"/>
</dbReference>
<dbReference type="GO" id="GO:0005886">
    <property type="term" value="C:plasma membrane"/>
    <property type="evidence" value="ECO:0000318"/>
    <property type="project" value="GO_Central"/>
</dbReference>
<dbReference type="PANTHER" id="PTHR48041">
    <property type="entry name" value="ABC TRANSPORTER G FAMILY MEMBER 28"/>
    <property type="match status" value="1"/>
</dbReference>
<proteinExistence type="inferred from homology"/>
<dbReference type="InterPro" id="IPR017871">
    <property type="entry name" value="ABC_transporter-like_CS"/>
</dbReference>
<dbReference type="GO" id="GO:0016887">
    <property type="term" value="F:ATP hydrolysis activity"/>
    <property type="evidence" value="ECO:0007669"/>
    <property type="project" value="InterPro"/>
</dbReference>
<organism evidence="11 12">
    <name type="scientific">Nematostella vectensis</name>
    <name type="common">Starlet sea anemone</name>
    <dbReference type="NCBI Taxonomy" id="45351"/>
    <lineage>
        <taxon>Eukaryota</taxon>
        <taxon>Metazoa</taxon>
        <taxon>Cnidaria</taxon>
        <taxon>Anthozoa</taxon>
        <taxon>Hexacorallia</taxon>
        <taxon>Actiniaria</taxon>
        <taxon>Edwardsiidae</taxon>
        <taxon>Nematostella</taxon>
    </lineage>
</organism>
<keyword evidence="12" id="KW-1185">Reference proteome</keyword>
<evidence type="ECO:0000259" key="10">
    <source>
        <dbReference type="PROSITE" id="PS50893"/>
    </source>
</evidence>
<dbReference type="HOGENOM" id="CLU_000604_57_2_1"/>
<dbReference type="Proteomes" id="UP000001593">
    <property type="component" value="Unassembled WGS sequence"/>
</dbReference>
<keyword evidence="8 9" id="KW-0472">Membrane</keyword>
<dbReference type="Gene3D" id="3.40.50.300">
    <property type="entry name" value="P-loop containing nucleotide triphosphate hydrolases"/>
    <property type="match status" value="1"/>
</dbReference>
<keyword evidence="6" id="KW-0067">ATP-binding</keyword>
<comment type="similarity">
    <text evidence="2">Belongs to the ABC transporter superfamily. ABCG family. Eye pigment precursor importer (TC 3.A.1.204) subfamily.</text>
</comment>